<dbReference type="EMBL" id="CAKXAJ010020348">
    <property type="protein sequence ID" value="CAH2221497.1"/>
    <property type="molecule type" value="Genomic_DNA"/>
</dbReference>
<dbReference type="PANTHER" id="PTHR36688:SF2">
    <property type="entry name" value="ENDONUCLEASE_EXONUCLEASE_PHOSPHATASE DOMAIN-CONTAINING PROTEIN"/>
    <property type="match status" value="1"/>
</dbReference>
<proteinExistence type="predicted"/>
<evidence type="ECO:0000313" key="3">
    <source>
        <dbReference type="Proteomes" id="UP000838756"/>
    </source>
</evidence>
<dbReference type="Proteomes" id="UP000838756">
    <property type="component" value="Unassembled WGS sequence"/>
</dbReference>
<dbReference type="GO" id="GO:0003824">
    <property type="term" value="F:catalytic activity"/>
    <property type="evidence" value="ECO:0007669"/>
    <property type="project" value="InterPro"/>
</dbReference>
<protein>
    <submittedName>
        <fullName evidence="2">Jg1323 protein</fullName>
    </submittedName>
</protein>
<dbReference type="InterPro" id="IPR036691">
    <property type="entry name" value="Endo/exonu/phosph_ase_sf"/>
</dbReference>
<accession>A0A8S4QXS8</accession>
<sequence>MFLINEHKPAILAISETWLVPDSRFRVPGYACLRDDRDDGYAGSAILIKRSLAYTSISLPLHSRQFNAVAVRSLNISILSIYIPHPNSSLISELKSVLSSIPSPVLVLGDFNAHHTFWGSHSCDGFATLLVDLFDELNICVLNDGTSTRRVYPNQNPRTAVDLSLCSPSLASLSSWSILPSTHGSDHYPILLSIAQRSIPVAKANPLLKYKVNRANWPAYADSVDCLVDTLPKMSDDENILLYYDSLVRILKFSADLHVPLKKTGLDFIMSPPWWDNECTVMVNKRRKAENSYSLLMSRENFLEYQRTDAEYKRLLSRKKKHGWTKFCESLDPRSPSSFVWARIKRFRCSVSSSDPTSSDESIWLDAFADTLAPPSVPTKDCFPSSSFLPSTDSLDAPFSYSELHCVLLDLKDSSPGEDGIPYSFLVNLNDKAKHSYLDMVNRFLETGIVPDPWKSQIIIPIRKPRKDPLDCNSYRPIALSSTLAKIMEHLIKNRFGVDNRKQRFACQDSVWLQ</sequence>
<dbReference type="OrthoDB" id="421040at2759"/>
<evidence type="ECO:0000313" key="2">
    <source>
        <dbReference type="EMBL" id="CAH2221497.1"/>
    </source>
</evidence>
<dbReference type="InterPro" id="IPR005135">
    <property type="entry name" value="Endo/exonuclease/phosphatase"/>
</dbReference>
<dbReference type="PANTHER" id="PTHR36688">
    <property type="entry name" value="ENDO/EXONUCLEASE/PHOSPHATASE DOMAIN-CONTAINING PROTEIN"/>
    <property type="match status" value="1"/>
</dbReference>
<feature type="domain" description="Endonuclease/exonuclease/phosphatase" evidence="1">
    <location>
        <begin position="76"/>
        <end position="190"/>
    </location>
</feature>
<reference evidence="2" key="1">
    <citation type="submission" date="2022-03" db="EMBL/GenBank/DDBJ databases">
        <authorList>
            <person name="Lindestad O."/>
        </authorList>
    </citation>
    <scope>NUCLEOTIDE SEQUENCE</scope>
</reference>
<dbReference type="AlphaFoldDB" id="A0A8S4QXS8"/>
<evidence type="ECO:0000259" key="1">
    <source>
        <dbReference type="Pfam" id="PF14529"/>
    </source>
</evidence>
<comment type="caution">
    <text evidence="2">The sequence shown here is derived from an EMBL/GenBank/DDBJ whole genome shotgun (WGS) entry which is preliminary data.</text>
</comment>
<feature type="non-terminal residue" evidence="2">
    <location>
        <position position="514"/>
    </location>
</feature>
<dbReference type="Pfam" id="PF14529">
    <property type="entry name" value="Exo_endo_phos_2"/>
    <property type="match status" value="1"/>
</dbReference>
<dbReference type="InterPro" id="IPR052560">
    <property type="entry name" value="RdDP_mobile_element"/>
</dbReference>
<dbReference type="Gene3D" id="3.60.10.10">
    <property type="entry name" value="Endonuclease/exonuclease/phosphatase"/>
    <property type="match status" value="1"/>
</dbReference>
<name>A0A8S4QXS8_9NEOP</name>
<dbReference type="SUPFAM" id="SSF56219">
    <property type="entry name" value="DNase I-like"/>
    <property type="match status" value="1"/>
</dbReference>
<gene>
    <name evidence="2" type="primary">jg1323</name>
    <name evidence="2" type="ORF">PAEG_LOCUS6699</name>
</gene>
<organism evidence="2 3">
    <name type="scientific">Pararge aegeria aegeria</name>
    <dbReference type="NCBI Taxonomy" id="348720"/>
    <lineage>
        <taxon>Eukaryota</taxon>
        <taxon>Metazoa</taxon>
        <taxon>Ecdysozoa</taxon>
        <taxon>Arthropoda</taxon>
        <taxon>Hexapoda</taxon>
        <taxon>Insecta</taxon>
        <taxon>Pterygota</taxon>
        <taxon>Neoptera</taxon>
        <taxon>Endopterygota</taxon>
        <taxon>Lepidoptera</taxon>
        <taxon>Glossata</taxon>
        <taxon>Ditrysia</taxon>
        <taxon>Papilionoidea</taxon>
        <taxon>Nymphalidae</taxon>
        <taxon>Satyrinae</taxon>
        <taxon>Satyrini</taxon>
        <taxon>Parargina</taxon>
        <taxon>Pararge</taxon>
    </lineage>
</organism>
<keyword evidence="3" id="KW-1185">Reference proteome</keyword>